<proteinExistence type="predicted"/>
<organism evidence="1">
    <name type="scientific">marine sediment metagenome</name>
    <dbReference type="NCBI Taxonomy" id="412755"/>
    <lineage>
        <taxon>unclassified sequences</taxon>
        <taxon>metagenomes</taxon>
        <taxon>ecological metagenomes</taxon>
    </lineage>
</organism>
<name>X1RD56_9ZZZZ</name>
<gene>
    <name evidence="1" type="ORF">S06H3_66863</name>
</gene>
<feature type="non-terminal residue" evidence="1">
    <location>
        <position position="39"/>
    </location>
</feature>
<evidence type="ECO:0000313" key="1">
    <source>
        <dbReference type="EMBL" id="GAI61085.1"/>
    </source>
</evidence>
<comment type="caution">
    <text evidence="1">The sequence shown here is derived from an EMBL/GenBank/DDBJ whole genome shotgun (WGS) entry which is preliminary data.</text>
</comment>
<dbReference type="AlphaFoldDB" id="X1RD56"/>
<reference evidence="1" key="1">
    <citation type="journal article" date="2014" name="Front. Microbiol.">
        <title>High frequency of phylogenetically diverse reductive dehalogenase-homologous genes in deep subseafloor sedimentary metagenomes.</title>
        <authorList>
            <person name="Kawai M."/>
            <person name="Futagami T."/>
            <person name="Toyoda A."/>
            <person name="Takaki Y."/>
            <person name="Nishi S."/>
            <person name="Hori S."/>
            <person name="Arai W."/>
            <person name="Tsubouchi T."/>
            <person name="Morono Y."/>
            <person name="Uchiyama I."/>
            <person name="Ito T."/>
            <person name="Fujiyama A."/>
            <person name="Inagaki F."/>
            <person name="Takami H."/>
        </authorList>
    </citation>
    <scope>NUCLEOTIDE SEQUENCE</scope>
    <source>
        <strain evidence="1">Expedition CK06-06</strain>
    </source>
</reference>
<sequence>MPIPRYRDADGDYEIILFCPKCAWAIPKDRITMGWKQCR</sequence>
<accession>X1RD56</accession>
<dbReference type="EMBL" id="BARV01045852">
    <property type="protein sequence ID" value="GAI61085.1"/>
    <property type="molecule type" value="Genomic_DNA"/>
</dbReference>
<protein>
    <submittedName>
        <fullName evidence="1">Uncharacterized protein</fullName>
    </submittedName>
</protein>